<proteinExistence type="predicted"/>
<gene>
    <name evidence="1" type="ORF">FY528_16520</name>
</gene>
<evidence type="ECO:0000313" key="1">
    <source>
        <dbReference type="EMBL" id="TYZ06878.1"/>
    </source>
</evidence>
<dbReference type="EMBL" id="VTHL01000020">
    <property type="protein sequence ID" value="TYZ06878.1"/>
    <property type="molecule type" value="Genomic_DNA"/>
</dbReference>
<name>A0A5D6UVF0_9BACT</name>
<dbReference type="AlphaFoldDB" id="A0A5D6UVF0"/>
<evidence type="ECO:0008006" key="3">
    <source>
        <dbReference type="Google" id="ProtNLM"/>
    </source>
</evidence>
<evidence type="ECO:0000313" key="2">
    <source>
        <dbReference type="Proteomes" id="UP000322791"/>
    </source>
</evidence>
<comment type="caution">
    <text evidence="1">The sequence shown here is derived from an EMBL/GenBank/DDBJ whole genome shotgun (WGS) entry which is preliminary data.</text>
</comment>
<organism evidence="1 2">
    <name type="scientific">Hymenobacter lutimineralis</name>
    <dbReference type="NCBI Taxonomy" id="2606448"/>
    <lineage>
        <taxon>Bacteria</taxon>
        <taxon>Pseudomonadati</taxon>
        <taxon>Bacteroidota</taxon>
        <taxon>Cytophagia</taxon>
        <taxon>Cytophagales</taxon>
        <taxon>Hymenobacteraceae</taxon>
        <taxon>Hymenobacter</taxon>
    </lineage>
</organism>
<dbReference type="RefSeq" id="WP_149072132.1">
    <property type="nucleotide sequence ID" value="NZ_VTHL01000020.1"/>
</dbReference>
<keyword evidence="2" id="KW-1185">Reference proteome</keyword>
<reference evidence="1 2" key="1">
    <citation type="submission" date="2019-08" db="EMBL/GenBank/DDBJ databases">
        <authorList>
            <person name="Seo M.-J."/>
        </authorList>
    </citation>
    <scope>NUCLEOTIDE SEQUENCE [LARGE SCALE GENOMIC DNA]</scope>
    <source>
        <strain evidence="1 2">KIGAM108</strain>
    </source>
</reference>
<sequence length="137" mass="14940">MEELRAAAEAVRQNLNISSFDEKAVQTLAQFIEKERASVPETERAGVINALGCFLGECIARSFGGQWHRADNGEVGIRLGSRTFVNPFGSVEKQLLHGAVDAVLSLFREVAPTLAPAAVTRRTWIPLPLPPRRSISS</sequence>
<protein>
    <recommendedName>
        <fullName evidence="3">DUF3806 domain-containing protein</fullName>
    </recommendedName>
</protein>
<dbReference type="Proteomes" id="UP000322791">
    <property type="component" value="Unassembled WGS sequence"/>
</dbReference>
<accession>A0A5D6UVF0</accession>